<dbReference type="Gene3D" id="3.30.710.10">
    <property type="entry name" value="Potassium Channel Kv1.1, Chain A"/>
    <property type="match status" value="1"/>
</dbReference>
<evidence type="ECO:0000259" key="1">
    <source>
        <dbReference type="SMART" id="SM00225"/>
    </source>
</evidence>
<dbReference type="InterPro" id="IPR000210">
    <property type="entry name" value="BTB/POZ_dom"/>
</dbReference>
<reference evidence="2" key="1">
    <citation type="submission" date="2021-02" db="EMBL/GenBank/DDBJ databases">
        <authorList>
            <person name="Nowell W R."/>
        </authorList>
    </citation>
    <scope>NUCLEOTIDE SEQUENCE</scope>
</reference>
<evidence type="ECO:0000313" key="2">
    <source>
        <dbReference type="EMBL" id="CAF1297566.1"/>
    </source>
</evidence>
<dbReference type="InterPro" id="IPR011333">
    <property type="entry name" value="SKP1/BTB/POZ_sf"/>
</dbReference>
<name>A0A815DF95_9BILA</name>
<organism evidence="2 3">
    <name type="scientific">Adineta steineri</name>
    <dbReference type="NCBI Taxonomy" id="433720"/>
    <lineage>
        <taxon>Eukaryota</taxon>
        <taxon>Metazoa</taxon>
        <taxon>Spiralia</taxon>
        <taxon>Gnathifera</taxon>
        <taxon>Rotifera</taxon>
        <taxon>Eurotatoria</taxon>
        <taxon>Bdelloidea</taxon>
        <taxon>Adinetida</taxon>
        <taxon>Adinetidae</taxon>
        <taxon>Adineta</taxon>
    </lineage>
</organism>
<dbReference type="GO" id="GO:0051260">
    <property type="term" value="P:protein homooligomerization"/>
    <property type="evidence" value="ECO:0007669"/>
    <property type="project" value="InterPro"/>
</dbReference>
<dbReference type="InterPro" id="IPR003131">
    <property type="entry name" value="T1-type_BTB"/>
</dbReference>
<dbReference type="PANTHER" id="PTHR14499:SF136">
    <property type="entry name" value="GH08630P"/>
    <property type="match status" value="1"/>
</dbReference>
<dbReference type="EMBL" id="CAJNOM010000263">
    <property type="protein sequence ID" value="CAF1297566.1"/>
    <property type="molecule type" value="Genomic_DNA"/>
</dbReference>
<feature type="domain" description="BTB" evidence="1">
    <location>
        <begin position="34"/>
        <end position="137"/>
    </location>
</feature>
<dbReference type="Pfam" id="PF02214">
    <property type="entry name" value="BTB_2"/>
    <property type="match status" value="1"/>
</dbReference>
<dbReference type="OrthoDB" id="2414723at2759"/>
<evidence type="ECO:0000313" key="3">
    <source>
        <dbReference type="Proteomes" id="UP000663832"/>
    </source>
</evidence>
<dbReference type="Proteomes" id="UP000663832">
    <property type="component" value="Unassembled WGS sequence"/>
</dbReference>
<proteinExistence type="predicted"/>
<dbReference type="PANTHER" id="PTHR14499">
    <property type="entry name" value="POTASSIUM CHANNEL TETRAMERIZATION DOMAIN-CONTAINING"/>
    <property type="match status" value="1"/>
</dbReference>
<dbReference type="AlphaFoldDB" id="A0A815DF95"/>
<protein>
    <recommendedName>
        <fullName evidence="1">BTB domain-containing protein</fullName>
    </recommendedName>
</protein>
<dbReference type="SMART" id="SM00225">
    <property type="entry name" value="BTB"/>
    <property type="match status" value="1"/>
</dbReference>
<accession>A0A815DF95</accession>
<gene>
    <name evidence="2" type="ORF">QVE165_LOCUS31056</name>
</gene>
<sequence length="324" mass="37293">MPSPSPPVPAPRSLSVSSLTLKCTDSDKQNFNDDIVTFNIGGHIYSTTRLTINENVDSQSLLALIITNQTTTQLDHHGHYFIDRDGIYFRYILNYFRDKKLYLPENFTELKQLCSEAKYYQIDRLINEIENRLNRTNEQNNQLQIGLNFTLISNLNQGGRILTLIGPLKLIRLFSIETIGKQFLKIISNFNDPSNISCQCTFPLDDKLISCQPFDQLQRIVLAKQARKMGMAVSYCDDYFYIPIERQIMLRDELAQLLLNKYHGKLLHTNITYEKNSNTNHDSSYTLVENWFIPNISIAKCEETNGLSNKNESIYSNSSMTDGF</sequence>
<keyword evidence="3" id="KW-1185">Reference proteome</keyword>
<comment type="caution">
    <text evidence="2">The sequence shown here is derived from an EMBL/GenBank/DDBJ whole genome shotgun (WGS) entry which is preliminary data.</text>
</comment>
<dbReference type="SUPFAM" id="SSF54695">
    <property type="entry name" value="POZ domain"/>
    <property type="match status" value="1"/>
</dbReference>